<dbReference type="Pfam" id="PF12625">
    <property type="entry name" value="Arabinose_bd"/>
    <property type="match status" value="1"/>
</dbReference>
<keyword evidence="6" id="KW-1185">Reference proteome</keyword>
<evidence type="ECO:0000313" key="5">
    <source>
        <dbReference type="EMBL" id="MDN2483605.1"/>
    </source>
</evidence>
<dbReference type="PANTHER" id="PTHR47894:SF1">
    <property type="entry name" value="HTH-TYPE TRANSCRIPTIONAL REGULATOR VQSM"/>
    <property type="match status" value="1"/>
</dbReference>
<reference evidence="5" key="1">
    <citation type="submission" date="2024-05" db="EMBL/GenBank/DDBJ databases">
        <title>Genome Sequences of Four Agar- Degrading Marine Bacteria.</title>
        <authorList>
            <person name="Phillips E.K."/>
            <person name="Shaffer J.C."/>
            <person name="Henson M.W."/>
            <person name="Temperton B."/>
            <person name="Thrash C.J."/>
            <person name="Martin M.O."/>
        </authorList>
    </citation>
    <scope>NUCLEOTIDE SEQUENCE</scope>
    <source>
        <strain evidence="5">EKP203</strain>
    </source>
</reference>
<keyword evidence="3" id="KW-0804">Transcription</keyword>
<evidence type="ECO:0000313" key="6">
    <source>
        <dbReference type="Proteomes" id="UP001169719"/>
    </source>
</evidence>
<dbReference type="Proteomes" id="UP001169719">
    <property type="component" value="Unassembled WGS sequence"/>
</dbReference>
<dbReference type="EMBL" id="JAUEOZ010000002">
    <property type="protein sequence ID" value="MDN2483605.1"/>
    <property type="molecule type" value="Genomic_DNA"/>
</dbReference>
<dbReference type="PRINTS" id="PR00032">
    <property type="entry name" value="HTHARAC"/>
</dbReference>
<sequence length="322" mass="37695">MSQRPVNLTHSNNLLPFIEYFESQGIQWRDTADQYQIPDMLEDQTYWLPTHAALSFISAMISKSHDRLGIEVGQLLTVGHMFPELGQALEKCQSLSDGIHALVEQMQTMNNHVIFWPEKINDKWYLCHRGAYPIFAPGYDQAEWFRSFALITMCRDFLGETWIPHSVWLSFKSHLAQRLPTGMEPVEVRYEQAYGAIEVPLPRDFKPVEIDYKREAWFEEIKRLVHSYAPLPWFNIDWLAGFIGVSTRTMKRRFTENQCSFQELKEKKRCELACELLEQSVPVADVAWRCGYSDLSNFNRAFRRWKSMTPAQYRKAHGSKQA</sequence>
<feature type="domain" description="HTH araC/xylS-type" evidence="4">
    <location>
        <begin position="219"/>
        <end position="316"/>
    </location>
</feature>
<evidence type="ECO:0000256" key="2">
    <source>
        <dbReference type="ARBA" id="ARBA00023125"/>
    </source>
</evidence>
<proteinExistence type="predicted"/>
<keyword evidence="1" id="KW-0805">Transcription regulation</keyword>
<gene>
    <name evidence="5" type="ORF">QWJ08_19855</name>
</gene>
<dbReference type="SMART" id="SM00342">
    <property type="entry name" value="HTH_ARAC"/>
    <property type="match status" value="1"/>
</dbReference>
<dbReference type="InterPro" id="IPR018060">
    <property type="entry name" value="HTH_AraC"/>
</dbReference>
<dbReference type="Gene3D" id="1.10.10.60">
    <property type="entry name" value="Homeodomain-like"/>
    <property type="match status" value="1"/>
</dbReference>
<keyword evidence="2" id="KW-0238">DNA-binding</keyword>
<organism evidence="5 6">
    <name type="scientific">Vibrio agarivorans</name>
    <dbReference type="NCBI Taxonomy" id="153622"/>
    <lineage>
        <taxon>Bacteria</taxon>
        <taxon>Pseudomonadati</taxon>
        <taxon>Pseudomonadota</taxon>
        <taxon>Gammaproteobacteria</taxon>
        <taxon>Vibrionales</taxon>
        <taxon>Vibrionaceae</taxon>
        <taxon>Vibrio</taxon>
    </lineage>
</organism>
<dbReference type="PROSITE" id="PS01124">
    <property type="entry name" value="HTH_ARAC_FAMILY_2"/>
    <property type="match status" value="1"/>
</dbReference>
<name>A0ABT7Y6M9_9VIBR</name>
<evidence type="ECO:0000256" key="3">
    <source>
        <dbReference type="ARBA" id="ARBA00023163"/>
    </source>
</evidence>
<dbReference type="InterPro" id="IPR032687">
    <property type="entry name" value="AraC-type_N"/>
</dbReference>
<dbReference type="SUPFAM" id="SSF46689">
    <property type="entry name" value="Homeodomain-like"/>
    <property type="match status" value="1"/>
</dbReference>
<dbReference type="PANTHER" id="PTHR47894">
    <property type="entry name" value="HTH-TYPE TRANSCRIPTIONAL REGULATOR GADX"/>
    <property type="match status" value="1"/>
</dbReference>
<dbReference type="RefSeq" id="WP_289963680.1">
    <property type="nucleotide sequence ID" value="NZ_JAUEOZ010000002.1"/>
</dbReference>
<accession>A0ABT7Y6M9</accession>
<dbReference type="InterPro" id="IPR020449">
    <property type="entry name" value="Tscrpt_reg_AraC-type_HTH"/>
</dbReference>
<protein>
    <submittedName>
        <fullName evidence="5">Helix-turn-helix domain-containing protein</fullName>
    </submittedName>
</protein>
<dbReference type="Pfam" id="PF12833">
    <property type="entry name" value="HTH_18"/>
    <property type="match status" value="1"/>
</dbReference>
<dbReference type="InterPro" id="IPR009057">
    <property type="entry name" value="Homeodomain-like_sf"/>
</dbReference>
<evidence type="ECO:0000259" key="4">
    <source>
        <dbReference type="PROSITE" id="PS01124"/>
    </source>
</evidence>
<evidence type="ECO:0000256" key="1">
    <source>
        <dbReference type="ARBA" id="ARBA00023015"/>
    </source>
</evidence>
<comment type="caution">
    <text evidence="5">The sequence shown here is derived from an EMBL/GenBank/DDBJ whole genome shotgun (WGS) entry which is preliminary data.</text>
</comment>